<sequence>MAKTTPTAAKNLLTTYDYINPKPDAELVRKSIVYKLIFILGIDPKDATPADWLNAAMFAARDLSTENFLSTRQIHEKFKKRTVYYLSMEFLMGRAFTNSLINQDLYGAFEQAFKELGLNLADISEQEADPALGNGGLGRLAACFLDSLATLRVPAVGYGIRYQYGMFKQEIVDGKQIEKPDLWLDNGMAWQFARPAKRFPVSFGGTLDTSHYPPRWKPAEQINAVAYDEIVPAFGGQIANPLRLWTAHTGDLFNLASFNEGDYFSSMEAQMKNETIANVLYPNDATAVGRELRLKQEYFLVSASVQDIIARHLCRYDSIHTLPEDVAIHLNDTHPVLAIPELMRILIDDYYLPFDQAWAMCQKIFSYTNHTLMSEALEKWSVDMMAQLLPRHLDIIYKINHHFIENVVRPQGYDDDFIRRVSIIEEGEQRQVRMAWLAVIASHKVNGVAKIHSDLMVSSLFADFAALFPERFTNVTNGVTPRRWIAVANPKLARFLDKHLGGSGWLTDLNQLNQLNKLVDNKDIQNEFANVKHAAKVRLAEYIQREMNITINPNALFDVQIKRIHAYKRQSMNVLHIVHRYNQILNNPNADWQPRVFILAGKAASSYNEAKQTIRLINDIAYFINHDERVRDLIKVVFIPNYSVSLAELIIPAADLSEQISLAGKEASGTSNMKFALNGALTIGTLDGANVEILQHVGAENIFIFGNTVEQVQTLYRNGYNPYDFIDNDPELAQVVNQIAQGAFSPDEPHRYHKLMHNRDEFQRYADFRSYVNAQAQVDKLYRQPEKWYRAALVNMANMGYFSSDRSIEDYCREIWRIEPVSEQELPRLA</sequence>
<evidence type="ECO:0000256" key="9">
    <source>
        <dbReference type="ARBA" id="ARBA00023277"/>
    </source>
</evidence>
<dbReference type="EMBL" id="OCNF01000006">
    <property type="protein sequence ID" value="SOD67505.1"/>
    <property type="molecule type" value="Genomic_DNA"/>
</dbReference>
<dbReference type="SUPFAM" id="SSF53756">
    <property type="entry name" value="UDP-Glycosyltransferase/glycogen phosphorylase"/>
    <property type="match status" value="1"/>
</dbReference>
<dbReference type="AlphaFoldDB" id="A0A286E996"/>
<dbReference type="FunFam" id="3.40.50.2000:FF:000003">
    <property type="entry name" value="Alpha-1,4 glucan phosphorylase"/>
    <property type="match status" value="1"/>
</dbReference>
<dbReference type="Proteomes" id="UP000219669">
    <property type="component" value="Unassembled WGS sequence"/>
</dbReference>
<comment type="function">
    <text evidence="12">Allosteric enzyme that catalyzes the rate-limiting step in glycogen catabolism, the phosphorolytic cleavage of glycogen to produce glucose-1-phosphate, and plays a central role in maintaining cellular and organismal glucose homeostasis.</text>
</comment>
<keyword evidence="7 12" id="KW-0808">Transferase</keyword>
<evidence type="ECO:0000256" key="4">
    <source>
        <dbReference type="ARBA" id="ARBA00022533"/>
    </source>
</evidence>
<dbReference type="PIRSF" id="PIRSF000460">
    <property type="entry name" value="Pprylas_GlgP"/>
    <property type="match status" value="1"/>
</dbReference>
<keyword evidence="5" id="KW-0321">Glycogen metabolism</keyword>
<comment type="similarity">
    <text evidence="3 12">Belongs to the glycogen phosphorylase family.</text>
</comment>
<evidence type="ECO:0000256" key="7">
    <source>
        <dbReference type="ARBA" id="ARBA00022679"/>
    </source>
</evidence>
<dbReference type="InterPro" id="IPR011833">
    <property type="entry name" value="Glycg_phsphrylas"/>
</dbReference>
<evidence type="ECO:0000256" key="3">
    <source>
        <dbReference type="ARBA" id="ARBA00006047"/>
    </source>
</evidence>
<dbReference type="RefSeq" id="WP_097113995.1">
    <property type="nucleotide sequence ID" value="NZ_CP083931.1"/>
</dbReference>
<evidence type="ECO:0000256" key="12">
    <source>
        <dbReference type="RuleBase" id="RU000587"/>
    </source>
</evidence>
<accession>A0A286E996</accession>
<dbReference type="GO" id="GO:0005737">
    <property type="term" value="C:cytoplasm"/>
    <property type="evidence" value="ECO:0007669"/>
    <property type="project" value="TreeGrafter"/>
</dbReference>
<comment type="cofactor">
    <cofactor evidence="2 12">
        <name>pyridoxal 5'-phosphate</name>
        <dbReference type="ChEBI" id="CHEBI:597326"/>
    </cofactor>
</comment>
<dbReference type="NCBIfam" id="TIGR02093">
    <property type="entry name" value="P_ylase"/>
    <property type="match status" value="1"/>
</dbReference>
<name>A0A286E996_9NEIS</name>
<comment type="catalytic activity">
    <reaction evidence="1 12">
        <text>[(1-&gt;4)-alpha-D-glucosyl](n) + phosphate = [(1-&gt;4)-alpha-D-glucosyl](n-1) + alpha-D-glucose 1-phosphate</text>
        <dbReference type="Rhea" id="RHEA:41732"/>
        <dbReference type="Rhea" id="RHEA-COMP:9584"/>
        <dbReference type="Rhea" id="RHEA-COMP:9586"/>
        <dbReference type="ChEBI" id="CHEBI:15444"/>
        <dbReference type="ChEBI" id="CHEBI:43474"/>
        <dbReference type="ChEBI" id="CHEBI:58601"/>
        <dbReference type="EC" id="2.4.1.1"/>
    </reaction>
</comment>
<dbReference type="OrthoDB" id="7229284at2"/>
<dbReference type="PANTHER" id="PTHR11468">
    <property type="entry name" value="GLYCOGEN PHOSPHORYLASE"/>
    <property type="match status" value="1"/>
</dbReference>
<feature type="modified residue" description="N6-(pyridoxal phosphate)lysine" evidence="11">
    <location>
        <position position="674"/>
    </location>
</feature>
<proteinExistence type="inferred from homology"/>
<dbReference type="GO" id="GO:0008184">
    <property type="term" value="F:glycogen phosphorylase activity"/>
    <property type="evidence" value="ECO:0007669"/>
    <property type="project" value="InterPro"/>
</dbReference>
<reference evidence="13 14" key="1">
    <citation type="submission" date="2017-09" db="EMBL/GenBank/DDBJ databases">
        <authorList>
            <person name="Ehlers B."/>
            <person name="Leendertz F.H."/>
        </authorList>
    </citation>
    <scope>NUCLEOTIDE SEQUENCE [LARGE SCALE GENOMIC DNA]</scope>
    <source>
        <strain evidence="13 14">DSM 16848</strain>
    </source>
</reference>
<evidence type="ECO:0000256" key="10">
    <source>
        <dbReference type="ARBA" id="ARBA00025174"/>
    </source>
</evidence>
<evidence type="ECO:0000256" key="5">
    <source>
        <dbReference type="ARBA" id="ARBA00022600"/>
    </source>
</evidence>
<organism evidence="13 14">
    <name type="scientific">Alysiella filiformis DSM 16848</name>
    <dbReference type="NCBI Taxonomy" id="1120981"/>
    <lineage>
        <taxon>Bacteria</taxon>
        <taxon>Pseudomonadati</taxon>
        <taxon>Pseudomonadota</taxon>
        <taxon>Betaproteobacteria</taxon>
        <taxon>Neisseriales</taxon>
        <taxon>Neisseriaceae</taxon>
        <taxon>Alysiella</taxon>
    </lineage>
</organism>
<dbReference type="PANTHER" id="PTHR11468:SF3">
    <property type="entry name" value="GLYCOGEN PHOSPHORYLASE, LIVER FORM"/>
    <property type="match status" value="1"/>
</dbReference>
<dbReference type="EC" id="2.4.1.1" evidence="12"/>
<evidence type="ECO:0000256" key="1">
    <source>
        <dbReference type="ARBA" id="ARBA00001275"/>
    </source>
</evidence>
<keyword evidence="9 12" id="KW-0119">Carbohydrate metabolism</keyword>
<dbReference type="FunFam" id="3.40.50.2000:FF:000034">
    <property type="entry name" value="Alpha-1,4 glucan phosphorylase"/>
    <property type="match status" value="1"/>
</dbReference>
<evidence type="ECO:0000313" key="13">
    <source>
        <dbReference type="EMBL" id="SOD67505.1"/>
    </source>
</evidence>
<comment type="function">
    <text evidence="10">Phosphorylase is an important allosteric enzyme in carbohydrate metabolism. Enzymes from different sources differ in their regulatory mechanisms and in their natural substrates. However, all known phosphorylases share catalytic and structural properties.</text>
</comment>
<keyword evidence="6 12" id="KW-0328">Glycosyltransferase</keyword>
<dbReference type="PROSITE" id="PS00102">
    <property type="entry name" value="PHOSPHORYLASE"/>
    <property type="match status" value="1"/>
</dbReference>
<dbReference type="GO" id="GO:0005980">
    <property type="term" value="P:glycogen catabolic process"/>
    <property type="evidence" value="ECO:0007669"/>
    <property type="project" value="TreeGrafter"/>
</dbReference>
<keyword evidence="14" id="KW-1185">Reference proteome</keyword>
<dbReference type="Pfam" id="PF00343">
    <property type="entry name" value="Phosphorylase"/>
    <property type="match status" value="1"/>
</dbReference>
<gene>
    <name evidence="13" type="ORF">SAMN02746062_00928</name>
</gene>
<dbReference type="GO" id="GO:0030170">
    <property type="term" value="F:pyridoxal phosphate binding"/>
    <property type="evidence" value="ECO:0007669"/>
    <property type="project" value="InterPro"/>
</dbReference>
<dbReference type="Gene3D" id="3.40.50.2000">
    <property type="entry name" value="Glycogen Phosphorylase B"/>
    <property type="match status" value="2"/>
</dbReference>
<protein>
    <recommendedName>
        <fullName evidence="12">Alpha-1,4 glucan phosphorylase</fullName>
        <ecNumber evidence="12">2.4.1.1</ecNumber>
    </recommendedName>
</protein>
<evidence type="ECO:0000256" key="2">
    <source>
        <dbReference type="ARBA" id="ARBA00001933"/>
    </source>
</evidence>
<keyword evidence="8 11" id="KW-0663">Pyridoxal phosphate</keyword>
<evidence type="ECO:0000256" key="6">
    <source>
        <dbReference type="ARBA" id="ARBA00022676"/>
    </source>
</evidence>
<evidence type="ECO:0000256" key="8">
    <source>
        <dbReference type="ARBA" id="ARBA00022898"/>
    </source>
</evidence>
<evidence type="ECO:0000313" key="14">
    <source>
        <dbReference type="Proteomes" id="UP000219669"/>
    </source>
</evidence>
<dbReference type="InterPro" id="IPR000811">
    <property type="entry name" value="Glyco_trans_35"/>
</dbReference>
<evidence type="ECO:0000256" key="11">
    <source>
        <dbReference type="PIRSR" id="PIRSR000460-1"/>
    </source>
</evidence>
<dbReference type="CDD" id="cd04300">
    <property type="entry name" value="GT35_Glycogen_Phosphorylase"/>
    <property type="match status" value="1"/>
</dbReference>
<keyword evidence="4" id="KW-0021">Allosteric enzyme</keyword>
<dbReference type="InterPro" id="IPR035090">
    <property type="entry name" value="Pyridoxal_P_attach_site"/>
</dbReference>